<dbReference type="InterPro" id="IPR003777">
    <property type="entry name" value="XdhC_CoxI"/>
</dbReference>
<evidence type="ECO:0000259" key="2">
    <source>
        <dbReference type="Pfam" id="PF13478"/>
    </source>
</evidence>
<dbReference type="NCBIfam" id="TIGR02964">
    <property type="entry name" value="xanthine_xdhC"/>
    <property type="match status" value="1"/>
</dbReference>
<organism evidence="3">
    <name type="scientific">hydrothermal vent metagenome</name>
    <dbReference type="NCBI Taxonomy" id="652676"/>
    <lineage>
        <taxon>unclassified sequences</taxon>
        <taxon>metagenomes</taxon>
        <taxon>ecological metagenomes</taxon>
    </lineage>
</organism>
<dbReference type="PANTHER" id="PTHR30388:SF6">
    <property type="entry name" value="XANTHINE DEHYDROGENASE SUBUNIT A-RELATED"/>
    <property type="match status" value="1"/>
</dbReference>
<dbReference type="InterPro" id="IPR014308">
    <property type="entry name" value="Xanthine_DH_XdhC"/>
</dbReference>
<sequence>MSVSLSALERFMDIHPQMVLVEILHTAGSSPREKGAFMLIAAHDMVGTIGGGQLEYIVLGSARRMLAGNKREHQLQGHQLQVALGPETGQCCGGNVTLGLRLVNKETEKNLRQLVARKEAQYRHVYIMGAGHVGRALAGALAPLPFKTIVVDTRRQALEGLPKNVERRFSALPEAEVRAAPPASAFVVVTHDHALDFLIVREALSRNDCCYVGMIGSKSKRAVFASWLEKEGERAELVTRLVCPIGGDKVKDKRPEIIAALVVSEILVHTQKLQSGKPIKINKTAGVKSGGEKIGVR</sequence>
<dbReference type="InterPro" id="IPR052698">
    <property type="entry name" value="MoCofactor_Util/Proc"/>
</dbReference>
<dbReference type="Gene3D" id="3.40.50.720">
    <property type="entry name" value="NAD(P)-binding Rossmann-like Domain"/>
    <property type="match status" value="1"/>
</dbReference>
<accession>A0A3B0TZ31</accession>
<reference evidence="3" key="1">
    <citation type="submission" date="2018-06" db="EMBL/GenBank/DDBJ databases">
        <authorList>
            <person name="Zhirakovskaya E."/>
        </authorList>
    </citation>
    <scope>NUCLEOTIDE SEQUENCE</scope>
</reference>
<dbReference type="PANTHER" id="PTHR30388">
    <property type="entry name" value="ALDEHYDE OXIDOREDUCTASE MOLYBDENUM COFACTOR ASSEMBLY PROTEIN"/>
    <property type="match status" value="1"/>
</dbReference>
<dbReference type="Pfam" id="PF02625">
    <property type="entry name" value="XdhC_CoxI"/>
    <property type="match status" value="1"/>
</dbReference>
<gene>
    <name evidence="3" type="ORF">MNBD_ALPHA12-1675</name>
</gene>
<feature type="domain" description="XdhC- CoxI" evidence="1">
    <location>
        <begin position="18"/>
        <end position="71"/>
    </location>
</feature>
<dbReference type="InterPro" id="IPR036291">
    <property type="entry name" value="NAD(P)-bd_dom_sf"/>
</dbReference>
<proteinExistence type="predicted"/>
<feature type="domain" description="XdhC Rossmann" evidence="2">
    <location>
        <begin position="125"/>
        <end position="266"/>
    </location>
</feature>
<name>A0A3B0TZ31_9ZZZZ</name>
<dbReference type="Pfam" id="PF13478">
    <property type="entry name" value="XdhC_C"/>
    <property type="match status" value="1"/>
</dbReference>
<dbReference type="InterPro" id="IPR027051">
    <property type="entry name" value="XdhC_Rossmann_dom"/>
</dbReference>
<dbReference type="EMBL" id="UOEO01000167">
    <property type="protein sequence ID" value="VAW21383.1"/>
    <property type="molecule type" value="Genomic_DNA"/>
</dbReference>
<evidence type="ECO:0000313" key="3">
    <source>
        <dbReference type="EMBL" id="VAW21383.1"/>
    </source>
</evidence>
<protein>
    <submittedName>
        <fullName evidence="3">Xanthine and CO dehydrogenases maturation factor, XdhC/CoxF family</fullName>
    </submittedName>
</protein>
<dbReference type="SUPFAM" id="SSF51735">
    <property type="entry name" value="NAD(P)-binding Rossmann-fold domains"/>
    <property type="match status" value="1"/>
</dbReference>
<evidence type="ECO:0000259" key="1">
    <source>
        <dbReference type="Pfam" id="PF02625"/>
    </source>
</evidence>
<dbReference type="AlphaFoldDB" id="A0A3B0TZ31"/>